<name>A0A139BUM4_9PROT</name>
<dbReference type="Proteomes" id="UP000070578">
    <property type="component" value="Unassembled WGS sequence"/>
</dbReference>
<reference evidence="1 2" key="2">
    <citation type="submission" date="2016-03" db="EMBL/GenBank/DDBJ databases">
        <title>New uncultured bacterium of the family Gallionellaceae from acid mine drainage: description and reconstruction of genome based on metagenomic analysis of microbial community.</title>
        <authorList>
            <person name="Kadnikov V."/>
            <person name="Ivasenko D."/>
            <person name="Beletsky A."/>
            <person name="Mardanov A."/>
            <person name="Danilova E."/>
            <person name="Pimenov N."/>
            <person name="Karnachuk O."/>
            <person name="Ravin N."/>
        </authorList>
    </citation>
    <scope>NUCLEOTIDE SEQUENCE [LARGE SCALE GENOMIC DNA]</scope>
    <source>
        <strain evidence="1">ShG14-8</strain>
    </source>
</reference>
<dbReference type="AlphaFoldDB" id="A0A139BUM4"/>
<sequence length="411" mass="46344">MDNHLNFFVPYERAAAWHENQLTRALLVVLHYSPMAHQAWLRLVAPDKHLHNLPKADFAAQRQRVLGTDTEVPEGEVVPGISVWLAPDAAQDSSPIKESDRQQILDGIVNYGTELAVVIENKIGWGGVTEQSHLINLHGSPVKFEKEPVSVAWQQLLGVLFDLVERDLVSGAERMLISDFLDFVEEHFPLIGPYSTLARCGDEPFRVKRRLDTILGEVVGTDKDKGKGARDLPDTAKIAMAWLGFASDKVCLSMWPGDTLTQSRALYGDRCAVDAVLALRSAGWHVMSNFHWGFMATGYAWANTPLPVEKYCDYWVNEIGATRELSRSEWETYWAKLESAKIVEADDKKEFDAHFTGTQRPKAHPRPGLGCEYKWPLEEAQRLDAHGKFVEKVRERLNQMLTALHEPLVQP</sequence>
<comment type="caution">
    <text evidence="1">The sequence shown here is derived from an EMBL/GenBank/DDBJ whole genome shotgun (WGS) entry which is preliminary data.</text>
</comment>
<evidence type="ECO:0000313" key="1">
    <source>
        <dbReference type="EMBL" id="KXS32679.1"/>
    </source>
</evidence>
<reference evidence="1 2" key="1">
    <citation type="submission" date="2016-02" db="EMBL/GenBank/DDBJ databases">
        <authorList>
            <person name="Wen L."/>
            <person name="He K."/>
            <person name="Yang H."/>
        </authorList>
    </citation>
    <scope>NUCLEOTIDE SEQUENCE [LARGE SCALE GENOMIC DNA]</scope>
    <source>
        <strain evidence="1">ShG14-8</strain>
    </source>
</reference>
<organism evidence="1 2">
    <name type="scientific">Candidatus Gallionella acididurans</name>
    <dbReference type="NCBI Taxonomy" id="1796491"/>
    <lineage>
        <taxon>Bacteria</taxon>
        <taxon>Pseudomonadati</taxon>
        <taxon>Pseudomonadota</taxon>
        <taxon>Betaproteobacteria</taxon>
        <taxon>Nitrosomonadales</taxon>
        <taxon>Gallionellaceae</taxon>
        <taxon>Gallionella</taxon>
    </lineage>
</organism>
<proteinExistence type="predicted"/>
<gene>
    <name evidence="1" type="ORF">AWT59_1206</name>
</gene>
<dbReference type="EMBL" id="LSLI01000022">
    <property type="protein sequence ID" value="KXS32679.1"/>
    <property type="molecule type" value="Genomic_DNA"/>
</dbReference>
<accession>A0A139BUM4</accession>
<evidence type="ECO:0000313" key="2">
    <source>
        <dbReference type="Proteomes" id="UP000070578"/>
    </source>
</evidence>
<protein>
    <submittedName>
        <fullName evidence="1">Uncharacterized protein</fullName>
    </submittedName>
</protein>